<dbReference type="InterPro" id="IPR008969">
    <property type="entry name" value="CarboxyPept-like_regulatory"/>
</dbReference>
<dbReference type="Pfam" id="PF13715">
    <property type="entry name" value="CarbopepD_reg_2"/>
    <property type="match status" value="1"/>
</dbReference>
<evidence type="ECO:0000313" key="2">
    <source>
        <dbReference type="EMBL" id="SMO38469.1"/>
    </source>
</evidence>
<organism evidence="2 3">
    <name type="scientific">Saccharicrinis carchari</name>
    <dbReference type="NCBI Taxonomy" id="1168039"/>
    <lineage>
        <taxon>Bacteria</taxon>
        <taxon>Pseudomonadati</taxon>
        <taxon>Bacteroidota</taxon>
        <taxon>Bacteroidia</taxon>
        <taxon>Marinilabiliales</taxon>
        <taxon>Marinilabiliaceae</taxon>
        <taxon>Saccharicrinis</taxon>
    </lineage>
</organism>
<dbReference type="AlphaFoldDB" id="A0A521AUI0"/>
<dbReference type="OrthoDB" id="1108759at2"/>
<name>A0A521AUI0_SACCC</name>
<evidence type="ECO:0000256" key="1">
    <source>
        <dbReference type="SAM" id="SignalP"/>
    </source>
</evidence>
<sequence length="385" mass="43155">MKTSSIPVATLFFVLGLMLCPSLYAQNFTVNGTVVDAETGLAVEFANIGVEGTYLGTASDANGNFEIALSRALFDNKVSISAVGYQTKTYQVSKWNGKHSVIIQLAPVNYGISEVNIEAQSKVGYGILRNASSLITQNYLNEPYSYRCYMRTNTKQGGEIVKDEALFIMTDNKGYGERSFSDAFENIHYRIKENNPHKPTLLLEEGMTSIDNLIAQDILRNPGNILSVEAINEFDVQVQGQDVLGNDSVWIIAYTCKNPTIQNAGDPDLITYKGTIWIAFDNYQVLKNSFTAIRKGAFRHGNSFYKVQQNADTLTYKVETTYKSNKGRYVLNSIAYKQVHAIDKNKSVYLKVVQVEAPETSITDRQYFNGEDKNPVFWNTFKRPE</sequence>
<evidence type="ECO:0000313" key="3">
    <source>
        <dbReference type="Proteomes" id="UP000319040"/>
    </source>
</evidence>
<proteinExistence type="predicted"/>
<feature type="signal peptide" evidence="1">
    <location>
        <begin position="1"/>
        <end position="25"/>
    </location>
</feature>
<feature type="chain" id="PRO_5021849936" evidence="1">
    <location>
        <begin position="26"/>
        <end position="385"/>
    </location>
</feature>
<keyword evidence="1" id="KW-0732">Signal</keyword>
<gene>
    <name evidence="2" type="ORF">SAMN06265379_101411</name>
</gene>
<keyword evidence="3" id="KW-1185">Reference proteome</keyword>
<protein>
    <submittedName>
        <fullName evidence="2">CarboxypepD_reg-like domain-containing protein</fullName>
    </submittedName>
</protein>
<dbReference type="SUPFAM" id="SSF49464">
    <property type="entry name" value="Carboxypeptidase regulatory domain-like"/>
    <property type="match status" value="1"/>
</dbReference>
<reference evidence="2 3" key="1">
    <citation type="submission" date="2017-05" db="EMBL/GenBank/DDBJ databases">
        <authorList>
            <person name="Varghese N."/>
            <person name="Submissions S."/>
        </authorList>
    </citation>
    <scope>NUCLEOTIDE SEQUENCE [LARGE SCALE GENOMIC DNA]</scope>
    <source>
        <strain evidence="2 3">DSM 27040</strain>
    </source>
</reference>
<dbReference type="Proteomes" id="UP000319040">
    <property type="component" value="Unassembled WGS sequence"/>
</dbReference>
<accession>A0A521AUI0</accession>
<dbReference type="EMBL" id="FXTB01000001">
    <property type="protein sequence ID" value="SMO38469.1"/>
    <property type="molecule type" value="Genomic_DNA"/>
</dbReference>
<dbReference type="Gene3D" id="2.60.40.1120">
    <property type="entry name" value="Carboxypeptidase-like, regulatory domain"/>
    <property type="match status" value="1"/>
</dbReference>
<dbReference type="RefSeq" id="WP_142531791.1">
    <property type="nucleotide sequence ID" value="NZ_FXTB01000001.1"/>
</dbReference>